<evidence type="ECO:0000313" key="1">
    <source>
        <dbReference type="EMBL" id="KMS51866.1"/>
    </source>
</evidence>
<dbReference type="EMBL" id="JACU01000010">
    <property type="protein sequence ID" value="KMS51866.1"/>
    <property type="molecule type" value="Genomic_DNA"/>
</dbReference>
<organism evidence="1 2">
    <name type="scientific">Novosphingobium barchaimii LL02</name>
    <dbReference type="NCBI Taxonomy" id="1114963"/>
    <lineage>
        <taxon>Bacteria</taxon>
        <taxon>Pseudomonadati</taxon>
        <taxon>Pseudomonadota</taxon>
        <taxon>Alphaproteobacteria</taxon>
        <taxon>Sphingomonadales</taxon>
        <taxon>Sphingomonadaceae</taxon>
        <taxon>Novosphingobium</taxon>
    </lineage>
</organism>
<sequence>MPGPLIRLKEGQHERLCAANGQHEDTSIHDQTFAQRMDSTDICDVTGSTYDFLIDGPDTAGNWTVLFAPGERVRLPIINV</sequence>
<dbReference type="Proteomes" id="UP000052268">
    <property type="component" value="Unassembled WGS sequence"/>
</dbReference>
<accession>A0A0J7XIL1</accession>
<name>A0A0J7XIL1_9SPHN</name>
<proteinExistence type="predicted"/>
<dbReference type="AlphaFoldDB" id="A0A0J7XIL1"/>
<gene>
    <name evidence="1" type="ORF">V474_02155</name>
</gene>
<keyword evidence="2" id="KW-1185">Reference proteome</keyword>
<dbReference type="InterPro" id="IPR008972">
    <property type="entry name" value="Cupredoxin"/>
</dbReference>
<dbReference type="SUPFAM" id="SSF49503">
    <property type="entry name" value="Cupredoxins"/>
    <property type="match status" value="1"/>
</dbReference>
<comment type="caution">
    <text evidence="1">The sequence shown here is derived from an EMBL/GenBank/DDBJ whole genome shotgun (WGS) entry which is preliminary data.</text>
</comment>
<dbReference type="PATRIC" id="fig|1114963.3.peg.4046"/>
<protein>
    <submittedName>
        <fullName evidence="1">Uncharacterized protein</fullName>
    </submittedName>
</protein>
<reference evidence="1 2" key="1">
    <citation type="journal article" date="2015" name="G3 (Bethesda)">
        <title>Insights into Ongoing Evolution of the Hexachlorocyclohexane Catabolic Pathway from Comparative Genomics of Ten Sphingomonadaceae Strains.</title>
        <authorList>
            <person name="Pearce S.L."/>
            <person name="Oakeshott J.G."/>
            <person name="Pandey G."/>
        </authorList>
    </citation>
    <scope>NUCLEOTIDE SEQUENCE [LARGE SCALE GENOMIC DNA]</scope>
    <source>
        <strain evidence="1 2">LL02</strain>
    </source>
</reference>
<evidence type="ECO:0000313" key="2">
    <source>
        <dbReference type="Proteomes" id="UP000052268"/>
    </source>
</evidence>